<feature type="transmembrane region" description="Helical" evidence="1">
    <location>
        <begin position="12"/>
        <end position="41"/>
    </location>
</feature>
<evidence type="ECO:0000256" key="1">
    <source>
        <dbReference type="SAM" id="Phobius"/>
    </source>
</evidence>
<protein>
    <recommendedName>
        <fullName evidence="4">DUF3953 domain-containing protein</fullName>
    </recommendedName>
</protein>
<keyword evidence="1" id="KW-0472">Membrane</keyword>
<keyword evidence="1" id="KW-0812">Transmembrane</keyword>
<sequence length="75" mass="8516">MNSLLKVFLGVSLAFGIIIALLFKFEIGMFITYLSVGLILISRDYDKNSLQRYSVVVGILIFLFSFVYLFIKGII</sequence>
<proteinExistence type="predicted"/>
<dbReference type="AlphaFoldDB" id="A0A1R1QPU1"/>
<evidence type="ECO:0000313" key="2">
    <source>
        <dbReference type="EMBL" id="OMI06673.1"/>
    </source>
</evidence>
<comment type="caution">
    <text evidence="2">The sequence shown here is derived from an EMBL/GenBank/DDBJ whole genome shotgun (WGS) entry which is preliminary data.</text>
</comment>
<dbReference type="EMBL" id="MTJL01000014">
    <property type="protein sequence ID" value="OMI06673.1"/>
    <property type="molecule type" value="Genomic_DNA"/>
</dbReference>
<keyword evidence="3" id="KW-1185">Reference proteome</keyword>
<name>A0A1R1QPU1_9BACI</name>
<dbReference type="Proteomes" id="UP000187367">
    <property type="component" value="Unassembled WGS sequence"/>
</dbReference>
<evidence type="ECO:0008006" key="4">
    <source>
        <dbReference type="Google" id="ProtNLM"/>
    </source>
</evidence>
<feature type="transmembrane region" description="Helical" evidence="1">
    <location>
        <begin position="53"/>
        <end position="71"/>
    </location>
</feature>
<reference evidence="2 3" key="1">
    <citation type="submission" date="2017-01" db="EMBL/GenBank/DDBJ databases">
        <title>Bacillus phylogenomics.</title>
        <authorList>
            <person name="Dunlap C."/>
        </authorList>
    </citation>
    <scope>NUCLEOTIDE SEQUENCE [LARGE SCALE GENOMIC DNA]</scope>
    <source>
        <strain evidence="2 3">NRRL B-41282</strain>
    </source>
</reference>
<keyword evidence="1" id="KW-1133">Transmembrane helix</keyword>
<dbReference type="RefSeq" id="WP_076762515.1">
    <property type="nucleotide sequence ID" value="NZ_JARMMI010000007.1"/>
</dbReference>
<gene>
    <name evidence="2" type="ORF">BW143_08640</name>
</gene>
<organism evidence="2 3">
    <name type="scientific">Bacillus swezeyi</name>
    <dbReference type="NCBI Taxonomy" id="1925020"/>
    <lineage>
        <taxon>Bacteria</taxon>
        <taxon>Bacillati</taxon>
        <taxon>Bacillota</taxon>
        <taxon>Bacilli</taxon>
        <taxon>Bacillales</taxon>
        <taxon>Bacillaceae</taxon>
        <taxon>Bacillus</taxon>
    </lineage>
</organism>
<evidence type="ECO:0000313" key="3">
    <source>
        <dbReference type="Proteomes" id="UP000187367"/>
    </source>
</evidence>
<accession>A0A1R1RPA3</accession>
<accession>A0A1R1QPU1</accession>